<dbReference type="InterPro" id="IPR011852">
    <property type="entry name" value="TRAP_TAXI"/>
</dbReference>
<keyword evidence="1" id="KW-0732">Signal</keyword>
<evidence type="ECO:0000313" key="2">
    <source>
        <dbReference type="EMBL" id="TKV57366.1"/>
    </source>
</evidence>
<evidence type="ECO:0000256" key="1">
    <source>
        <dbReference type="SAM" id="SignalP"/>
    </source>
</evidence>
<comment type="caution">
    <text evidence="2">The sequence shown here is derived from an EMBL/GenBank/DDBJ whole genome shotgun (WGS) entry which is preliminary data.</text>
</comment>
<proteinExistence type="predicted"/>
<dbReference type="PANTHER" id="PTHR42941">
    <property type="entry name" value="SLL1037 PROTEIN"/>
    <property type="match status" value="1"/>
</dbReference>
<dbReference type="Gene3D" id="3.40.190.10">
    <property type="entry name" value="Periplasmic binding protein-like II"/>
    <property type="match status" value="2"/>
</dbReference>
<evidence type="ECO:0000313" key="3">
    <source>
        <dbReference type="Proteomes" id="UP000306985"/>
    </source>
</evidence>
<dbReference type="PANTHER" id="PTHR42941:SF1">
    <property type="entry name" value="SLL1037 PROTEIN"/>
    <property type="match status" value="1"/>
</dbReference>
<feature type="chain" id="PRO_5038590478" evidence="1">
    <location>
        <begin position="21"/>
        <end position="313"/>
    </location>
</feature>
<dbReference type="Pfam" id="PF16868">
    <property type="entry name" value="NMT1_3"/>
    <property type="match status" value="1"/>
</dbReference>
<dbReference type="SUPFAM" id="SSF53850">
    <property type="entry name" value="Periplasmic binding protein-like II"/>
    <property type="match status" value="1"/>
</dbReference>
<dbReference type="InterPro" id="IPR006311">
    <property type="entry name" value="TAT_signal"/>
</dbReference>
<dbReference type="EMBL" id="SZZH01000005">
    <property type="protein sequence ID" value="TKV57366.1"/>
    <property type="molecule type" value="Genomic_DNA"/>
</dbReference>
<protein>
    <submittedName>
        <fullName evidence="2">TAXI family TRAP transporter solute-binding subunit</fullName>
    </submittedName>
</protein>
<dbReference type="Proteomes" id="UP000306985">
    <property type="component" value="Unassembled WGS sequence"/>
</dbReference>
<dbReference type="OrthoDB" id="5582316at2"/>
<dbReference type="AlphaFoldDB" id="A0A4U6QBV1"/>
<reference evidence="2 3" key="1">
    <citation type="submission" date="2019-05" db="EMBL/GenBank/DDBJ databases">
        <title>Nakamurella sp. N5BH11, whole genome shotgun sequence.</title>
        <authorList>
            <person name="Tuo L."/>
        </authorList>
    </citation>
    <scope>NUCLEOTIDE SEQUENCE [LARGE SCALE GENOMIC DNA]</scope>
    <source>
        <strain evidence="2 3">N5BH11</strain>
    </source>
</reference>
<keyword evidence="3" id="KW-1185">Reference proteome</keyword>
<dbReference type="PROSITE" id="PS51318">
    <property type="entry name" value="TAT"/>
    <property type="match status" value="1"/>
</dbReference>
<sequence>MTLRPSRRTVLRWSAAAALAPLTAACSSGPTPTYQVGAAEKGGFFYEFTQSLVDAVARADLDFRLERLVTSGSLQNLTFVRDGTLPLAIAFADAAVADPSGVVALSRIYENYLQVAVVADGPIATVADLPGRRVSLGPVGSGLANSAERILQAADVPVDRITAVPTPLVDLLDALGDGRVEAGFFGGGVPNPVMDTSAGRGPSSGIRILNLSEPLVRLQAQYGSVYQTVTVPAGVYGSDRDVQTVGVTSLVLASPSLPDEVAGALVDLMVTRPQELVPPAALGTQYLSPSALPYTFGIPLHPGAVETYRRHHG</sequence>
<accession>A0A4U6QBV1</accession>
<dbReference type="RefSeq" id="WP_137451070.1">
    <property type="nucleotide sequence ID" value="NZ_SZZH01000005.1"/>
</dbReference>
<name>A0A4U6QBV1_9ACTN</name>
<dbReference type="PROSITE" id="PS51257">
    <property type="entry name" value="PROKAR_LIPOPROTEIN"/>
    <property type="match status" value="1"/>
</dbReference>
<organism evidence="2 3">
    <name type="scientific">Nakamurella flava</name>
    <dbReference type="NCBI Taxonomy" id="2576308"/>
    <lineage>
        <taxon>Bacteria</taxon>
        <taxon>Bacillati</taxon>
        <taxon>Actinomycetota</taxon>
        <taxon>Actinomycetes</taxon>
        <taxon>Nakamurellales</taxon>
        <taxon>Nakamurellaceae</taxon>
        <taxon>Nakamurella</taxon>
    </lineage>
</organism>
<gene>
    <name evidence="2" type="ORF">FDO65_17740</name>
</gene>
<dbReference type="NCBIfam" id="TIGR02122">
    <property type="entry name" value="TRAP_TAXI"/>
    <property type="match status" value="1"/>
</dbReference>
<feature type="signal peptide" evidence="1">
    <location>
        <begin position="1"/>
        <end position="20"/>
    </location>
</feature>